<feature type="transmembrane region" description="Helical" evidence="1">
    <location>
        <begin position="241"/>
        <end position="264"/>
    </location>
</feature>
<feature type="transmembrane region" description="Helical" evidence="1">
    <location>
        <begin position="270"/>
        <end position="289"/>
    </location>
</feature>
<keyword evidence="1" id="KW-0812">Transmembrane</keyword>
<gene>
    <name evidence="3" type="ORF">SAMN05421793_1096</name>
</gene>
<feature type="transmembrane region" description="Helical" evidence="1">
    <location>
        <begin position="93"/>
        <end position="112"/>
    </location>
</feature>
<accession>A0A1H6IYW1</accession>
<feature type="transmembrane region" description="Helical" evidence="1">
    <location>
        <begin position="181"/>
        <end position="202"/>
    </location>
</feature>
<dbReference type="Pfam" id="PF00892">
    <property type="entry name" value="EamA"/>
    <property type="match status" value="1"/>
</dbReference>
<dbReference type="InterPro" id="IPR037185">
    <property type="entry name" value="EmrE-like"/>
</dbReference>
<dbReference type="SUPFAM" id="SSF103481">
    <property type="entry name" value="Multidrug resistance efflux transporter EmrE"/>
    <property type="match status" value="1"/>
</dbReference>
<dbReference type="Proteomes" id="UP000198555">
    <property type="component" value="Unassembled WGS sequence"/>
</dbReference>
<feature type="transmembrane region" description="Helical" evidence="1">
    <location>
        <begin position="38"/>
        <end position="57"/>
    </location>
</feature>
<keyword evidence="4" id="KW-1185">Reference proteome</keyword>
<dbReference type="PANTHER" id="PTHR22911">
    <property type="entry name" value="ACYL-MALONYL CONDENSING ENZYME-RELATED"/>
    <property type="match status" value="1"/>
</dbReference>
<sequence length="305" mass="34277">MKINISMKNSYLLRLHFIVFLWGFTAILGKLITTDAPLLVFYRMSFAAVFLYLYLRIVKQESIKVTKGLLLKLVGIGSVMAFHWLFFFQSIKVSNVSIALSCLSLSTLFASLIEPIVFKRKPDWVEVIIGIIIVICISLIFNAELKYKEGIFYGILCALFGTIFSVFNGKIFGKTSSGNIIFYEIAGGWLVISLFFIVTGQISSFSEISYTDIALIVLLASVFTAYPMFESVKLMKFISPFTLILTVNLEPVYGIILAFFIFGASEHMSPVFYIASFIMIIAIVANGIIKSRRKKDELPSEITPQ</sequence>
<dbReference type="EMBL" id="FNWX01000009">
    <property type="protein sequence ID" value="SEH51677.1"/>
    <property type="molecule type" value="Genomic_DNA"/>
</dbReference>
<evidence type="ECO:0000256" key="1">
    <source>
        <dbReference type="SAM" id="Phobius"/>
    </source>
</evidence>
<dbReference type="PANTHER" id="PTHR22911:SF79">
    <property type="entry name" value="MOBA-LIKE NTP TRANSFERASE DOMAIN-CONTAINING PROTEIN"/>
    <property type="match status" value="1"/>
</dbReference>
<protein>
    <submittedName>
        <fullName evidence="3">Permease of the drug/metabolite transporter (DMT) superfamily</fullName>
    </submittedName>
</protein>
<name>A0A1H6IYW1_9FLAO</name>
<organism evidence="3 4">
    <name type="scientific">Epilithonimonas hominis</name>
    <dbReference type="NCBI Taxonomy" id="420404"/>
    <lineage>
        <taxon>Bacteria</taxon>
        <taxon>Pseudomonadati</taxon>
        <taxon>Bacteroidota</taxon>
        <taxon>Flavobacteriia</taxon>
        <taxon>Flavobacteriales</taxon>
        <taxon>Weeksellaceae</taxon>
        <taxon>Chryseobacterium group</taxon>
        <taxon>Epilithonimonas</taxon>
    </lineage>
</organism>
<feature type="transmembrane region" description="Helical" evidence="1">
    <location>
        <begin position="12"/>
        <end position="32"/>
    </location>
</feature>
<feature type="domain" description="EamA" evidence="2">
    <location>
        <begin position="18"/>
        <end position="141"/>
    </location>
</feature>
<feature type="transmembrane region" description="Helical" evidence="1">
    <location>
        <begin position="208"/>
        <end position="229"/>
    </location>
</feature>
<keyword evidence="1" id="KW-0472">Membrane</keyword>
<dbReference type="AlphaFoldDB" id="A0A1H6IYW1"/>
<proteinExistence type="predicted"/>
<dbReference type="GO" id="GO:0016020">
    <property type="term" value="C:membrane"/>
    <property type="evidence" value="ECO:0007669"/>
    <property type="project" value="InterPro"/>
</dbReference>
<evidence type="ECO:0000313" key="3">
    <source>
        <dbReference type="EMBL" id="SEH51677.1"/>
    </source>
</evidence>
<reference evidence="4" key="1">
    <citation type="submission" date="2016-10" db="EMBL/GenBank/DDBJ databases">
        <authorList>
            <person name="Varghese N."/>
            <person name="Submissions S."/>
        </authorList>
    </citation>
    <scope>NUCLEOTIDE SEQUENCE [LARGE SCALE GENOMIC DNA]</scope>
    <source>
        <strain evidence="4">DSM 19326</strain>
    </source>
</reference>
<feature type="transmembrane region" description="Helical" evidence="1">
    <location>
        <begin position="124"/>
        <end position="145"/>
    </location>
</feature>
<dbReference type="InterPro" id="IPR000620">
    <property type="entry name" value="EamA_dom"/>
</dbReference>
<keyword evidence="1" id="KW-1133">Transmembrane helix</keyword>
<feature type="transmembrane region" description="Helical" evidence="1">
    <location>
        <begin position="69"/>
        <end position="87"/>
    </location>
</feature>
<evidence type="ECO:0000313" key="4">
    <source>
        <dbReference type="Proteomes" id="UP000198555"/>
    </source>
</evidence>
<feature type="transmembrane region" description="Helical" evidence="1">
    <location>
        <begin position="151"/>
        <end position="169"/>
    </location>
</feature>
<evidence type="ECO:0000259" key="2">
    <source>
        <dbReference type="Pfam" id="PF00892"/>
    </source>
</evidence>
<dbReference type="STRING" id="420404.SAMN05421793_1096"/>